<accession>H7EP51</accession>
<dbReference type="STRING" id="907348.TresaDRAFT_0157"/>
<sequence>MKILCVSDQIDPLVYSTKAKERFSDIDAILCAGDLPSEYIDFIVSTLNKPTYFIFGNHNLSEFGLYHKIKHRGGAHPTLNGMSSYDLSGSHGADYIGFKSARDKRLMIKTKGGKMRPLLIAGASGSMRYNGALNQYTDFQMMMKLISLIPAMLTNKILYGKALDIFLTHASPRHVHDREDPCHKGFECFNWFIRTFAPTFLVHGHIHLYDMNEQRVTKIETKNGTTTVVNAYSYTLIELTGD</sequence>
<protein>
    <submittedName>
        <fullName evidence="2">Ser/Thr protein phosphatase family protein</fullName>
    </submittedName>
</protein>
<dbReference type="PATRIC" id="fig|907348.3.peg.2743"/>
<feature type="domain" description="Calcineurin-like phosphoesterase" evidence="1">
    <location>
        <begin position="1"/>
        <end position="208"/>
    </location>
</feature>
<dbReference type="InterPro" id="IPR029052">
    <property type="entry name" value="Metallo-depent_PP-like"/>
</dbReference>
<comment type="caution">
    <text evidence="2">The sequence shown here is derived from an EMBL/GenBank/DDBJ whole genome shotgun (WGS) entry which is preliminary data.</text>
</comment>
<gene>
    <name evidence="2" type="ORF">TresaDRAFT_0157</name>
</gene>
<name>H7EP51_9SPIR</name>
<dbReference type="AlphaFoldDB" id="H7EP51"/>
<dbReference type="Gene3D" id="3.60.21.10">
    <property type="match status" value="1"/>
</dbReference>
<dbReference type="SUPFAM" id="SSF56300">
    <property type="entry name" value="Metallo-dependent phosphatases"/>
    <property type="match status" value="1"/>
</dbReference>
<evidence type="ECO:0000313" key="3">
    <source>
        <dbReference type="Proteomes" id="UP000003571"/>
    </source>
</evidence>
<dbReference type="RefSeq" id="WP_002706357.1">
    <property type="nucleotide sequence ID" value="NZ_AGRW01000054.1"/>
</dbReference>
<dbReference type="EMBL" id="AGRW01000054">
    <property type="protein sequence ID" value="EIC00684.1"/>
    <property type="molecule type" value="Genomic_DNA"/>
</dbReference>
<evidence type="ECO:0000259" key="1">
    <source>
        <dbReference type="Pfam" id="PF00149"/>
    </source>
</evidence>
<reference evidence="2 3" key="1">
    <citation type="submission" date="2011-09" db="EMBL/GenBank/DDBJ databases">
        <title>The draft genome of Treponema saccharophilum DSM 2985.</title>
        <authorList>
            <consortium name="US DOE Joint Genome Institute (JGI-PGF)"/>
            <person name="Lucas S."/>
            <person name="Copeland A."/>
            <person name="Lapidus A."/>
            <person name="Glavina del Rio T."/>
            <person name="Dalin E."/>
            <person name="Tice H."/>
            <person name="Bruce D."/>
            <person name="Goodwin L."/>
            <person name="Pitluck S."/>
            <person name="Peters L."/>
            <person name="Kyrpides N."/>
            <person name="Mavromatis K."/>
            <person name="Ivanova N."/>
            <person name="Markowitz V."/>
            <person name="Cheng J.-F."/>
            <person name="Hugenholtz P."/>
            <person name="Woyke T."/>
            <person name="Wu D."/>
            <person name="Gronow S."/>
            <person name="Wellnitz S."/>
            <person name="Brambilla E."/>
            <person name="Klenk H.-P."/>
            <person name="Eisen J.A."/>
        </authorList>
    </citation>
    <scope>NUCLEOTIDE SEQUENCE [LARGE SCALE GENOMIC DNA]</scope>
    <source>
        <strain evidence="2 3">DSM 2985</strain>
    </source>
</reference>
<dbReference type="eggNOG" id="COG2129">
    <property type="taxonomic scope" value="Bacteria"/>
</dbReference>
<dbReference type="CDD" id="cd00838">
    <property type="entry name" value="MPP_superfamily"/>
    <property type="match status" value="1"/>
</dbReference>
<keyword evidence="3" id="KW-1185">Reference proteome</keyword>
<dbReference type="Proteomes" id="UP000003571">
    <property type="component" value="Unassembled WGS sequence"/>
</dbReference>
<proteinExistence type="predicted"/>
<dbReference type="Pfam" id="PF00149">
    <property type="entry name" value="Metallophos"/>
    <property type="match status" value="1"/>
</dbReference>
<dbReference type="OrthoDB" id="9783591at2"/>
<dbReference type="InterPro" id="IPR004843">
    <property type="entry name" value="Calcineurin-like_PHP"/>
</dbReference>
<organism evidence="2 3">
    <name type="scientific">Treponema saccharophilum DSM 2985</name>
    <dbReference type="NCBI Taxonomy" id="907348"/>
    <lineage>
        <taxon>Bacteria</taxon>
        <taxon>Pseudomonadati</taxon>
        <taxon>Spirochaetota</taxon>
        <taxon>Spirochaetia</taxon>
        <taxon>Spirochaetales</taxon>
        <taxon>Treponemataceae</taxon>
        <taxon>Treponema</taxon>
    </lineage>
</organism>
<dbReference type="GO" id="GO:0016787">
    <property type="term" value="F:hydrolase activity"/>
    <property type="evidence" value="ECO:0007669"/>
    <property type="project" value="InterPro"/>
</dbReference>
<evidence type="ECO:0000313" key="2">
    <source>
        <dbReference type="EMBL" id="EIC00684.1"/>
    </source>
</evidence>